<evidence type="ECO:0000256" key="3">
    <source>
        <dbReference type="ARBA" id="ARBA00022630"/>
    </source>
</evidence>
<dbReference type="AlphaFoldDB" id="A0A858BQC3"/>
<dbReference type="Proteomes" id="UP000466848">
    <property type="component" value="Chromosome"/>
</dbReference>
<evidence type="ECO:0000259" key="5">
    <source>
        <dbReference type="PROSITE" id="PS50903"/>
    </source>
</evidence>
<dbReference type="InterPro" id="IPR012349">
    <property type="entry name" value="Split_barrel_FMN-bd"/>
</dbReference>
<evidence type="ECO:0000313" key="7">
    <source>
        <dbReference type="Proteomes" id="UP000466848"/>
    </source>
</evidence>
<dbReference type="PANTHER" id="PTHR43567">
    <property type="entry name" value="FLAVOREDOXIN-RELATED-RELATED"/>
    <property type="match status" value="1"/>
</dbReference>
<name>A0A858BQC3_9FIRM</name>
<dbReference type="GO" id="GO:0016646">
    <property type="term" value="F:oxidoreductase activity, acting on the CH-NH group of donors, NAD or NADP as acceptor"/>
    <property type="evidence" value="ECO:0007669"/>
    <property type="project" value="UniProtKB-ARBA"/>
</dbReference>
<dbReference type="Gene3D" id="2.20.28.10">
    <property type="match status" value="1"/>
</dbReference>
<dbReference type="SUPFAM" id="SSF50475">
    <property type="entry name" value="FMN-binding split barrel"/>
    <property type="match status" value="1"/>
</dbReference>
<dbReference type="GO" id="GO:0010181">
    <property type="term" value="F:FMN binding"/>
    <property type="evidence" value="ECO:0007669"/>
    <property type="project" value="InterPro"/>
</dbReference>
<evidence type="ECO:0000256" key="2">
    <source>
        <dbReference type="ARBA" id="ARBA00001965"/>
    </source>
</evidence>
<reference evidence="6 7" key="1">
    <citation type="submission" date="2020-02" db="EMBL/GenBank/DDBJ databases">
        <authorList>
            <person name="Kim Y.B."/>
            <person name="Roh S.W."/>
        </authorList>
    </citation>
    <scope>NUCLEOTIDE SEQUENCE [LARGE SCALE GENOMIC DNA]</scope>
    <source>
        <strain evidence="6 7">DSM 103574</strain>
    </source>
</reference>
<comment type="similarity">
    <text evidence="4">Belongs to the flavoredoxin family.</text>
</comment>
<proteinExistence type="inferred from homology"/>
<feature type="domain" description="Rubredoxin-like" evidence="5">
    <location>
        <begin position="164"/>
        <end position="200"/>
    </location>
</feature>
<dbReference type="Gene3D" id="2.30.110.10">
    <property type="entry name" value="Electron Transport, Fmn-binding Protein, Chain A"/>
    <property type="match status" value="1"/>
</dbReference>
<comment type="cofactor">
    <cofactor evidence="2">
        <name>Fe(3+)</name>
        <dbReference type="ChEBI" id="CHEBI:29034"/>
    </cofactor>
</comment>
<gene>
    <name evidence="6" type="ORF">Ami103574_01180</name>
</gene>
<comment type="cofactor">
    <cofactor evidence="1">
        <name>FMN</name>
        <dbReference type="ChEBI" id="CHEBI:58210"/>
    </cofactor>
</comment>
<dbReference type="KEGG" id="abut:Ami103574_01180"/>
<dbReference type="PANTHER" id="PTHR43567:SF1">
    <property type="entry name" value="FLAVOREDOXIN"/>
    <property type="match status" value="1"/>
</dbReference>
<dbReference type="InterPro" id="IPR052174">
    <property type="entry name" value="Flavoredoxin"/>
</dbReference>
<evidence type="ECO:0000256" key="4">
    <source>
        <dbReference type="ARBA" id="ARBA00038054"/>
    </source>
</evidence>
<keyword evidence="3" id="KW-0285">Flavoprotein</keyword>
<dbReference type="Pfam" id="PF21349">
    <property type="entry name" value="RUBY_RBDX"/>
    <property type="match status" value="1"/>
</dbReference>
<dbReference type="InterPro" id="IPR024934">
    <property type="entry name" value="Rubredoxin-like_dom"/>
</dbReference>
<dbReference type="SMART" id="SM00903">
    <property type="entry name" value="Flavin_Reduct"/>
    <property type="match status" value="1"/>
</dbReference>
<dbReference type="RefSeq" id="WP_163064922.1">
    <property type="nucleotide sequence ID" value="NZ_CP048649.1"/>
</dbReference>
<dbReference type="PROSITE" id="PS50903">
    <property type="entry name" value="RUBREDOXIN_LIKE"/>
    <property type="match status" value="1"/>
</dbReference>
<evidence type="ECO:0000313" key="6">
    <source>
        <dbReference type="EMBL" id="QIB68003.1"/>
    </source>
</evidence>
<organism evidence="6 7">
    <name type="scientific">Aminipila butyrica</name>
    <dbReference type="NCBI Taxonomy" id="433296"/>
    <lineage>
        <taxon>Bacteria</taxon>
        <taxon>Bacillati</taxon>
        <taxon>Bacillota</taxon>
        <taxon>Clostridia</taxon>
        <taxon>Peptostreptococcales</taxon>
        <taxon>Anaerovoracaceae</taxon>
        <taxon>Aminipila</taxon>
    </lineage>
</organism>
<evidence type="ECO:0000256" key="1">
    <source>
        <dbReference type="ARBA" id="ARBA00001917"/>
    </source>
</evidence>
<dbReference type="GO" id="GO:0005506">
    <property type="term" value="F:iron ion binding"/>
    <property type="evidence" value="ECO:0007669"/>
    <property type="project" value="InterPro"/>
</dbReference>
<dbReference type="InterPro" id="IPR048574">
    <property type="entry name" value="RUBY_RBDX"/>
</dbReference>
<protein>
    <submittedName>
        <fullName evidence="6">Flavin reductase</fullName>
    </submittedName>
</protein>
<dbReference type="EMBL" id="CP048649">
    <property type="protein sequence ID" value="QIB68003.1"/>
    <property type="molecule type" value="Genomic_DNA"/>
</dbReference>
<sequence>MDNNALFKIGYGLYVLTAREGEKDNGCIVNTVMQVTSSPLVLAVGVNKQNYTHDMIMRTKEFNVSVLDVNSKFSVFQNFGFQSGRNADKFADFKSVERTENGILYIKENTNAYLSGKVLEAIDFGTHTLFKAEVADAECFSNAETLTYSYYQQHVKPAAKPVEKSGWRCKICGYVYEGDPLPEDFICPICKHGAVDFEKI</sequence>
<dbReference type="SUPFAM" id="SSF57802">
    <property type="entry name" value="Rubredoxin-like"/>
    <property type="match status" value="1"/>
</dbReference>
<accession>A0A858BQC3</accession>
<keyword evidence="7" id="KW-1185">Reference proteome</keyword>
<dbReference type="Pfam" id="PF01613">
    <property type="entry name" value="Flavin_Reduct"/>
    <property type="match status" value="1"/>
</dbReference>
<dbReference type="InterPro" id="IPR002563">
    <property type="entry name" value="Flavin_Rdtase-like_dom"/>
</dbReference>